<dbReference type="Pfam" id="PF07676">
    <property type="entry name" value="PD40"/>
    <property type="match status" value="2"/>
</dbReference>
<dbReference type="PROSITE" id="PS50853">
    <property type="entry name" value="FN3"/>
    <property type="match status" value="4"/>
</dbReference>
<dbReference type="InterPro" id="IPR001119">
    <property type="entry name" value="SLH_dom"/>
</dbReference>
<sequence length="3066" mass="334405">MKRVDVTGKMKTAAKKRLQKFMISGLTVATLLGAIAPSIQAKQIDQQGLIRLAAEDLISLLSNDSGISPLAEPSIGPLEKIVITQSGQQPALSNTYPSVSEDGRFVAFASASNGIVPEDMNGVSDVFVYDRETKTTEIVSDLSANLWNNPSYNPVISLDGRYVIYAATNVYLADDVLPPIEPRNLFLYDRETKETKRVANGVIGNDSSPMGSYAISANGRYIAFYSYAANGVQDDLNGNWDLFLEDLWLGSTKRITSNPYASMLGSAPDHSALSMSPDGRYIAFESDQNNLVIGDTNNKTDVFVYDADKGETERVSVNSGGKQGDGRSFSPSISANGRFVAFASDSGNFSGENPSGWSAIYVHDRLSKATELRSSSSAAEPGDKSDPVLSADGRYLMYTQAKFDRSPVDVIVNDRVTGLSKVLSVGPEGEPANGDSRFPFITSNGRFVAFASMARNLTENPTTGDYYDIYFSEMTTAGGELPAWPDGSGLTSVQSGGKYALLTWPTAVFANSESKPVYRLYSTLRGTKKLQAVTDKTSYLVRGLDYETDYGFEVTAGNADTYRFMEVPLTTQVRTGLPDDTPPRKPSDFTVSKHTGGFTVTWKDPNDVDLSGLTVSWKKVGAKKFAKLPQISPGIQKADIDGILNSQVYDIKIEAFDVEGNSSEAVILTEKASDGFRIERMSVSEDRIQSTTLPDNLLNSHFGREYNNSVDISDDGRFFVFSSEAKNMAEIQTINSSPPSIYLYDRVEDTIQAISRDHGGDRDIDDAPRLMPKISGNGRFVVFQSLTDIEISPPSILLYDRDPDEDGIFDDDPENPPRVIASKRRGTIYYTQPSITDDGSQILYRSEDHNDNGAANNLYLYKTFYEEDMRLQLPEAYYINPQISGNGQYLVVETEANIDPLDTNGISDIYLFHLPDLKATWISKEMTGGSNSQNNEPSISADGRYVVFMHSDSDSYGVYLYDRVTLSTRRIAYTDDAPSEHPQISGDGRIVVYNGNGSQIVSIDLETNTEQIISRSFNGVSGNNPSFAPAVNRDGSTMAFRSSSDNLVTGDSNFTDDFFYVLLGQSNEDVIPPTWPANSAITVIATDPHSVTLQWPSAEDNQGVTSYRLQYGSGQLQMVPGHSLTAVIDGLSPSTSYRFSLTAVDAAGNMSASSLSVDASTTAESDGNINLLYAKAYATLKYRNYIGIGDRLNILAAGDSGLKGEAVVAYVDQNGVERTTVVELTEQSGNQVARYVGSYLVAEGVTEIQSVEATLSNAEQHVTNNADMIPMKVGGNVRLLLEPSVAERLKGAYLLAGSANQRVNASTRLDGSAAIMLENLPPDNYEFSIVLPGGSQVMLNNSRFTVEQGKTSEFPVSGRLPVVLHLQISAQGGEIWDADLSVVGPNDGAVYQRVSVNGPDGYKLDGYHEGDRLIIDVRPRRPDFLPAHFEYEVNDSWDQAFNLSMEKRPTVTLHGQVKNSLGEPISGAVVLSNQQVESWYVSNKATTNVDGFYSLPLYEGFTDISISAEDFRTNNYRVNLLRGDDLPRNYVLEKTKETEVRLNIYTKAPGGDWIGPMDLDWRILAHFRFQAKLPQKNNGVHDENTMTFYAIPGENIQLCVDGIEAGFPAACGDAIADPTKVSTIEIRLEQFDMQVQGQLSGISSETAVSGILYAVEPDGKRRMVNSRMFRSDYRFSIEKPGKYFMYFSTASGYSANETFDIAPRQTKNLGLIQLSPPGIYGGMPGNELRAVTPQTMPGGLLQLRTLYRNSGTVSTSDTRVLLNIPAGTSLVGNSVTVNGVPVSAVGSGSSYVIPLGEIGGQQDGVVTYLLRLEDSYNGRTVSVTQGMAYKLNGSEKVENFGEASANITQITLKAPNITGQKVITVYGIAPPGSNVTIMDGRLVLGFTQASPSGMWHATVRLTDKDVSSVHSLTAQAQSLPDNREIISEQVTVRYENDFVEITHANLSQQFERNVSFDPSKGTAVFPFVYVPGWGLVVNLGFSNAARVSNVRVGIGNSGAPMGPIGGESYSGYVNPSVPGAIQVEYDVSRNLTVDTLPDADSKKNQLPSAFRNIQWSAPAVKASPQDPLNFSSNSKGTMKVKGKEAGVDIGIAFKPASYTPTANDLSNAQSTGISIYGLSFDYSEIGGTLSFQIKGYMPEDAFREVGGAVAIQQLSSILSTPANPQAKLIKVAAAPVKIIEMTVNGAMQLGWGLGEAFDDVSDGLENQGKLKQLEQIIDDVSSGCSPQQASKYRDWANKIANQFMAQEVAKWAMIGAGLFLGPETFGLGTIAMMMLTETIEAGLDSRIDKQIAALGKSIASNPDCEEKEKKRDIVADPKWIYDPSGFVYEVDPSNRIEGVTATAMYWDEAAEVWKVWDAEWYGQNNPLSTDMHGKYAWDVPEGKWKVIFSKEGYSQAQSDELTVLPPHTDVNVAMVSILPPQVKYAAAMPGGRIDVTFDRYVIRSAVNEDTLTVTTEGADGERVPVPGTVEAIDSVLYKGSWTARHYRFKPTLPIKVGVKLQLRIEQGVPGYNDMPLPETVIRSFIVPELAIHLQVSGEAAFGATREMALQWRNPDDPEFRTTRVKWKAAGDSDYRTLNVPVGDEFVLLNALKPDTSYQIVIQALYADGGTSERTLTARTAQEEAVPDLTQPLAVDDAAVSVTGTKATVTWKMPVESGDISEVTVEWKAADTDEEAYRESVGRDSVSHTLNGLKPHTKYQFTVTAWDSAGNRSPGVLLMATTGDQAPSDPGNPGSSGGAPMDQAGDLDIHKITALGGTIEAFKGNLRLHIPENAYHGPAEIRIGTTKNPSLPDDRLWFALSDVYSITERNGVVPAKPLRLDLSYDKTKLKGRDAQRLGIYLQDRHDPKLWRYVGGAVDKSLSRISVNIEEYGTYAVLLYDRTFPDILGHWSQVGLEVLISRHFIEGMGNNTFQPERKITRAEITRLLVSLLKGLRKVPPNGNAMTFQDVDSDAWYYESVMEASRMGLVQGDKGRFRPNDPVTREELAVLFGRVLGIVEEDPEAGNIPVRSFKDEQDISNWAREAMAIAVAKGLIQGSDDQKLHPKSFASRAQAAIMFYRLLGLLKLL</sequence>
<evidence type="ECO:0000313" key="5">
    <source>
        <dbReference type="EMBL" id="WEK54391.1"/>
    </source>
</evidence>
<protein>
    <submittedName>
        <fullName evidence="5">Fibronectin type III domain-containing protein</fullName>
    </submittedName>
</protein>
<dbReference type="InterPro" id="IPR036116">
    <property type="entry name" value="FN3_sf"/>
</dbReference>
<dbReference type="InterPro" id="IPR013783">
    <property type="entry name" value="Ig-like_fold"/>
</dbReference>
<dbReference type="InterPro" id="IPR011042">
    <property type="entry name" value="6-blade_b-propeller_TolB-like"/>
</dbReference>
<keyword evidence="6" id="KW-1185">Reference proteome</keyword>
<dbReference type="InterPro" id="IPR008969">
    <property type="entry name" value="CarboxyPept-like_regulatory"/>
</dbReference>
<comment type="similarity">
    <text evidence="1">Belongs to the TolB family.</text>
</comment>
<dbReference type="Pfam" id="PF00041">
    <property type="entry name" value="fn3"/>
    <property type="match status" value="2"/>
</dbReference>
<feature type="domain" description="Fibronectin type-III" evidence="3">
    <location>
        <begin position="1077"/>
        <end position="1165"/>
    </location>
</feature>
<gene>
    <name evidence="5" type="ORF">P0Y55_17940</name>
</gene>
<evidence type="ECO:0000259" key="3">
    <source>
        <dbReference type="PROSITE" id="PS50853"/>
    </source>
</evidence>
<proteinExistence type="inferred from homology"/>
<organism evidence="5 6">
    <name type="scientific">Candidatus Cohnella colombiensis</name>
    <dbReference type="NCBI Taxonomy" id="3121368"/>
    <lineage>
        <taxon>Bacteria</taxon>
        <taxon>Bacillati</taxon>
        <taxon>Bacillota</taxon>
        <taxon>Bacilli</taxon>
        <taxon>Bacillales</taxon>
        <taxon>Paenibacillaceae</taxon>
        <taxon>Cohnella</taxon>
    </lineage>
</organism>
<feature type="region of interest" description="Disordered" evidence="2">
    <location>
        <begin position="2719"/>
        <end position="2743"/>
    </location>
</feature>
<feature type="domain" description="SLH" evidence="4">
    <location>
        <begin position="3007"/>
        <end position="3066"/>
    </location>
</feature>
<dbReference type="InterPro" id="IPR003961">
    <property type="entry name" value="FN3_dom"/>
</dbReference>
<dbReference type="SUPFAM" id="SSF49265">
    <property type="entry name" value="Fibronectin type III"/>
    <property type="match status" value="3"/>
</dbReference>
<evidence type="ECO:0000259" key="4">
    <source>
        <dbReference type="PROSITE" id="PS51272"/>
    </source>
</evidence>
<dbReference type="Gene3D" id="2.60.40.1120">
    <property type="entry name" value="Carboxypeptidase-like, regulatory domain"/>
    <property type="match status" value="2"/>
</dbReference>
<dbReference type="SUPFAM" id="SSF82171">
    <property type="entry name" value="DPP6 N-terminal domain-like"/>
    <property type="match status" value="2"/>
</dbReference>
<dbReference type="CDD" id="cd00063">
    <property type="entry name" value="FN3"/>
    <property type="match status" value="3"/>
</dbReference>
<dbReference type="Gene3D" id="2.60.40.10">
    <property type="entry name" value="Immunoglobulins"/>
    <property type="match status" value="4"/>
</dbReference>
<dbReference type="Proteomes" id="UP001178662">
    <property type="component" value="Chromosome"/>
</dbReference>
<feature type="domain" description="SLH" evidence="4">
    <location>
        <begin position="2941"/>
        <end position="3003"/>
    </location>
</feature>
<dbReference type="SMART" id="SM00060">
    <property type="entry name" value="FN3"/>
    <property type="match status" value="5"/>
</dbReference>
<name>A0AA95EWS8_9BACL</name>
<reference evidence="5" key="1">
    <citation type="submission" date="2023-03" db="EMBL/GenBank/DDBJ databases">
        <title>Andean soil-derived lignocellulolytic bacterial consortium as a source of novel taxa and putative plastic-active enzymes.</title>
        <authorList>
            <person name="Diaz-Garcia L."/>
            <person name="Chuvochina M."/>
            <person name="Feuerriegel G."/>
            <person name="Bunk B."/>
            <person name="Sproer C."/>
            <person name="Streit W.R."/>
            <person name="Rodriguez L.M."/>
            <person name="Overmann J."/>
            <person name="Jimenez D.J."/>
        </authorList>
    </citation>
    <scope>NUCLEOTIDE SEQUENCE</scope>
    <source>
        <strain evidence="5">MAG 2441</strain>
    </source>
</reference>
<dbReference type="PROSITE" id="PS51272">
    <property type="entry name" value="SLH"/>
    <property type="match status" value="3"/>
</dbReference>
<feature type="domain" description="Fibronectin type-III" evidence="3">
    <location>
        <begin position="2527"/>
        <end position="2627"/>
    </location>
</feature>
<feature type="domain" description="Fibronectin type-III" evidence="3">
    <location>
        <begin position="582"/>
        <end position="675"/>
    </location>
</feature>
<evidence type="ECO:0000256" key="2">
    <source>
        <dbReference type="SAM" id="MobiDB-lite"/>
    </source>
</evidence>
<evidence type="ECO:0000313" key="6">
    <source>
        <dbReference type="Proteomes" id="UP001178662"/>
    </source>
</evidence>
<dbReference type="EMBL" id="CP119317">
    <property type="protein sequence ID" value="WEK54391.1"/>
    <property type="molecule type" value="Genomic_DNA"/>
</dbReference>
<dbReference type="InterPro" id="IPR011659">
    <property type="entry name" value="WD40"/>
</dbReference>
<feature type="domain" description="Fibronectin type-III" evidence="3">
    <location>
        <begin position="2630"/>
        <end position="2724"/>
    </location>
</feature>
<dbReference type="SUPFAM" id="SSF49464">
    <property type="entry name" value="Carboxypeptidase regulatory domain-like"/>
    <property type="match status" value="1"/>
</dbReference>
<dbReference type="Pfam" id="PF00395">
    <property type="entry name" value="SLH"/>
    <property type="match status" value="3"/>
</dbReference>
<dbReference type="PANTHER" id="PTHR36842:SF1">
    <property type="entry name" value="PROTEIN TOLB"/>
    <property type="match status" value="1"/>
</dbReference>
<feature type="domain" description="SLH" evidence="4">
    <location>
        <begin position="2877"/>
        <end position="2940"/>
    </location>
</feature>
<evidence type="ECO:0000256" key="1">
    <source>
        <dbReference type="ARBA" id="ARBA00009820"/>
    </source>
</evidence>
<accession>A0AA95EWS8</accession>
<dbReference type="PANTHER" id="PTHR36842">
    <property type="entry name" value="PROTEIN TOLB HOMOLOG"/>
    <property type="match status" value="1"/>
</dbReference>
<dbReference type="Gene3D" id="2.120.10.30">
    <property type="entry name" value="TolB, C-terminal domain"/>
    <property type="match status" value="3"/>
</dbReference>